<name>A0A8D9ARG6_9HEMI</name>
<sequence length="108" mass="12542">MVWIPLKCLQIFLCPRIALLIELGSCLLPCLFLWESLLPLSSRHDSWVITDLFPNSVYLDGMPTSKQRFMANTKCHSLNSFPTLQDIKVIKISSLETRIFTFHFNFHI</sequence>
<reference evidence="1" key="1">
    <citation type="submission" date="2021-05" db="EMBL/GenBank/DDBJ databases">
        <authorList>
            <person name="Alioto T."/>
            <person name="Alioto T."/>
            <person name="Gomez Garrido J."/>
        </authorList>
    </citation>
    <scope>NUCLEOTIDE SEQUENCE</scope>
</reference>
<dbReference type="EMBL" id="HBUF01580365">
    <property type="protein sequence ID" value="CAG6770026.1"/>
    <property type="molecule type" value="Transcribed_RNA"/>
</dbReference>
<protein>
    <submittedName>
        <fullName evidence="1">Uncharacterized protein</fullName>
    </submittedName>
</protein>
<dbReference type="EMBL" id="HBUF01580364">
    <property type="protein sequence ID" value="CAG6770025.1"/>
    <property type="molecule type" value="Transcribed_RNA"/>
</dbReference>
<evidence type="ECO:0000313" key="1">
    <source>
        <dbReference type="EMBL" id="CAG6770026.1"/>
    </source>
</evidence>
<proteinExistence type="predicted"/>
<organism evidence="1">
    <name type="scientific">Cacopsylla melanoneura</name>
    <dbReference type="NCBI Taxonomy" id="428564"/>
    <lineage>
        <taxon>Eukaryota</taxon>
        <taxon>Metazoa</taxon>
        <taxon>Ecdysozoa</taxon>
        <taxon>Arthropoda</taxon>
        <taxon>Hexapoda</taxon>
        <taxon>Insecta</taxon>
        <taxon>Pterygota</taxon>
        <taxon>Neoptera</taxon>
        <taxon>Paraneoptera</taxon>
        <taxon>Hemiptera</taxon>
        <taxon>Sternorrhyncha</taxon>
        <taxon>Psylloidea</taxon>
        <taxon>Psyllidae</taxon>
        <taxon>Psyllinae</taxon>
        <taxon>Cacopsylla</taxon>
    </lineage>
</organism>
<accession>A0A8D9ARG6</accession>
<dbReference type="AlphaFoldDB" id="A0A8D9ARG6"/>